<dbReference type="AlphaFoldDB" id="A0A1F4V2K7"/>
<reference evidence="1 2" key="1">
    <citation type="journal article" date="2016" name="Nat. Commun.">
        <title>Thousands of microbial genomes shed light on interconnected biogeochemical processes in an aquifer system.</title>
        <authorList>
            <person name="Anantharaman K."/>
            <person name="Brown C.T."/>
            <person name="Hug L.A."/>
            <person name="Sharon I."/>
            <person name="Castelle C.J."/>
            <person name="Probst A.J."/>
            <person name="Thomas B.C."/>
            <person name="Singh A."/>
            <person name="Wilkins M.J."/>
            <person name="Karaoz U."/>
            <person name="Brodie E.L."/>
            <person name="Williams K.H."/>
            <person name="Hubbard S.S."/>
            <person name="Banfield J.F."/>
        </authorList>
    </citation>
    <scope>NUCLEOTIDE SEQUENCE [LARGE SCALE GENOMIC DNA]</scope>
</reference>
<organism evidence="1 2">
    <name type="scientific">candidate division WWE3 bacterium RIFCSPLOWO2_01_FULL_39_13</name>
    <dbReference type="NCBI Taxonomy" id="1802624"/>
    <lineage>
        <taxon>Bacteria</taxon>
        <taxon>Katanobacteria</taxon>
    </lineage>
</organism>
<protein>
    <submittedName>
        <fullName evidence="1">Uncharacterized protein</fullName>
    </submittedName>
</protein>
<gene>
    <name evidence="1" type="ORF">A2982_02595</name>
</gene>
<evidence type="ECO:0000313" key="1">
    <source>
        <dbReference type="EMBL" id="OGC51434.1"/>
    </source>
</evidence>
<sequence>MSTNPKSAQVLHLSGVDDAKHENIDRHSFSVVALRTDSAAFLCALAGFKTERTTPAKIPMITITIRSSIKVNEDFWAEVNFMIYIKTKQTKSILN</sequence>
<dbReference type="EMBL" id="MEVH01000022">
    <property type="protein sequence ID" value="OGC51434.1"/>
    <property type="molecule type" value="Genomic_DNA"/>
</dbReference>
<proteinExistence type="predicted"/>
<dbReference type="Proteomes" id="UP000178771">
    <property type="component" value="Unassembled WGS sequence"/>
</dbReference>
<evidence type="ECO:0000313" key="2">
    <source>
        <dbReference type="Proteomes" id="UP000178771"/>
    </source>
</evidence>
<accession>A0A1F4V2K7</accession>
<comment type="caution">
    <text evidence="1">The sequence shown here is derived from an EMBL/GenBank/DDBJ whole genome shotgun (WGS) entry which is preliminary data.</text>
</comment>
<name>A0A1F4V2K7_UNCKA</name>